<gene>
    <name evidence="1" type="ORF">LCGC14_2790260</name>
</gene>
<proteinExistence type="predicted"/>
<sequence length="84" mass="9921">MGDHRANITLRMEIHGRVYQHEMSIDYWPDESGMDRRVTECFAKWWDDALGIYAEQCAEWETRGVEKRERAELARLRGKYGVSG</sequence>
<dbReference type="EMBL" id="LAZR01052078">
    <property type="protein sequence ID" value="KKK83748.1"/>
    <property type="molecule type" value="Genomic_DNA"/>
</dbReference>
<protein>
    <submittedName>
        <fullName evidence="1">Uncharacterized protein</fullName>
    </submittedName>
</protein>
<reference evidence="1" key="1">
    <citation type="journal article" date="2015" name="Nature">
        <title>Complex archaea that bridge the gap between prokaryotes and eukaryotes.</title>
        <authorList>
            <person name="Spang A."/>
            <person name="Saw J.H."/>
            <person name="Jorgensen S.L."/>
            <person name="Zaremba-Niedzwiedzka K."/>
            <person name="Martijn J."/>
            <person name="Lind A.E."/>
            <person name="van Eijk R."/>
            <person name="Schleper C."/>
            <person name="Guy L."/>
            <person name="Ettema T.J."/>
        </authorList>
    </citation>
    <scope>NUCLEOTIDE SEQUENCE</scope>
</reference>
<organism evidence="1">
    <name type="scientific">marine sediment metagenome</name>
    <dbReference type="NCBI Taxonomy" id="412755"/>
    <lineage>
        <taxon>unclassified sequences</taxon>
        <taxon>metagenomes</taxon>
        <taxon>ecological metagenomes</taxon>
    </lineage>
</organism>
<comment type="caution">
    <text evidence="1">The sequence shown here is derived from an EMBL/GenBank/DDBJ whole genome shotgun (WGS) entry which is preliminary data.</text>
</comment>
<name>A0A0F8YQN3_9ZZZZ</name>
<evidence type="ECO:0000313" key="1">
    <source>
        <dbReference type="EMBL" id="KKK83748.1"/>
    </source>
</evidence>
<accession>A0A0F8YQN3</accession>
<dbReference type="AlphaFoldDB" id="A0A0F8YQN3"/>